<evidence type="ECO:0000256" key="1">
    <source>
        <dbReference type="SAM" id="MobiDB-lite"/>
    </source>
</evidence>
<feature type="compositionally biased region" description="Basic and acidic residues" evidence="1">
    <location>
        <begin position="417"/>
        <end position="430"/>
    </location>
</feature>
<feature type="compositionally biased region" description="Basic and acidic residues" evidence="1">
    <location>
        <begin position="350"/>
        <end position="361"/>
    </location>
</feature>
<organism evidence="2 3">
    <name type="scientific">Limulus polyphemus</name>
    <name type="common">Atlantic horseshoe crab</name>
    <dbReference type="NCBI Taxonomy" id="6850"/>
    <lineage>
        <taxon>Eukaryota</taxon>
        <taxon>Metazoa</taxon>
        <taxon>Ecdysozoa</taxon>
        <taxon>Arthropoda</taxon>
        <taxon>Chelicerata</taxon>
        <taxon>Merostomata</taxon>
        <taxon>Xiphosura</taxon>
        <taxon>Limulidae</taxon>
        <taxon>Limulus</taxon>
    </lineage>
</organism>
<accession>A0ABM1BKB8</accession>
<dbReference type="GeneID" id="106467868"/>
<reference evidence="3" key="1">
    <citation type="submission" date="2025-08" db="UniProtKB">
        <authorList>
            <consortium name="RefSeq"/>
        </authorList>
    </citation>
    <scope>IDENTIFICATION</scope>
    <source>
        <tissue evidence="3">Muscle</tissue>
    </source>
</reference>
<protein>
    <submittedName>
        <fullName evidence="3">Uncharacterized protein LOC106467868</fullName>
    </submittedName>
</protein>
<feature type="compositionally biased region" description="Basic and acidic residues" evidence="1">
    <location>
        <begin position="95"/>
        <end position="107"/>
    </location>
</feature>
<feature type="region of interest" description="Disordered" evidence="1">
    <location>
        <begin position="395"/>
        <end position="437"/>
    </location>
</feature>
<evidence type="ECO:0000313" key="3">
    <source>
        <dbReference type="RefSeq" id="XP_013783703.1"/>
    </source>
</evidence>
<keyword evidence="2" id="KW-1185">Reference proteome</keyword>
<name>A0ABM1BKB8_LIMPO</name>
<proteinExistence type="predicted"/>
<evidence type="ECO:0000313" key="2">
    <source>
        <dbReference type="Proteomes" id="UP000694941"/>
    </source>
</evidence>
<gene>
    <name evidence="3" type="primary">LOC106467868</name>
</gene>
<sequence>YQQPRCFYSKNPIDQKLGEEATKASDELSSNSMDGLNLECGSLQKTTQMRRNESGSEINHNRVDQKLAELDQLLKHKVDLAELDQLLKHKVDISERRHRKTSQEQKMKPTGPISETSTSDQDVVMRRVTNLRQRRISTQLKMDTLRKQLYVNSKKSNRPATIHEVPHLETQLRELKMTLQKIDSSLGSVEKQAEETLQKLSISHEDINDPEVKKRPLSDSTTFKVIDQHGKKAWYLDHEVSKSEEDCRRVHGKSKPAKFMDSLQSKRNFVRNDQLFQSQFALPLLNRSQTTEIPIGREATFQPEKTPRDRTLDSLMSSMKNRRGPLRLLGSFVDSQIRGRLGSQRRHKSVERLPTESHRDTQNFSLRSSTTEDIDDKCLNSTNLQEQVLRKQRLVKTVSTDSRSSEGSCGTSHVRPLKTDNKRNRKEENRKKSKGMLRTEIDPRALAEIEAFEKMAHSYLQNHRHDFPV</sequence>
<feature type="compositionally biased region" description="Polar residues" evidence="1">
    <location>
        <begin position="397"/>
        <end position="411"/>
    </location>
</feature>
<feature type="non-terminal residue" evidence="3">
    <location>
        <position position="1"/>
    </location>
</feature>
<feature type="region of interest" description="Disordered" evidence="1">
    <location>
        <begin position="95"/>
        <end position="121"/>
    </location>
</feature>
<feature type="region of interest" description="Disordered" evidence="1">
    <location>
        <begin position="339"/>
        <end position="363"/>
    </location>
</feature>
<feature type="compositionally biased region" description="Basic and acidic residues" evidence="1">
    <location>
        <begin position="16"/>
        <end position="26"/>
    </location>
</feature>
<feature type="region of interest" description="Disordered" evidence="1">
    <location>
        <begin position="1"/>
        <end position="38"/>
    </location>
</feature>
<dbReference type="RefSeq" id="XP_013783703.1">
    <property type="nucleotide sequence ID" value="XM_013928249.2"/>
</dbReference>
<dbReference type="Proteomes" id="UP000694941">
    <property type="component" value="Unplaced"/>
</dbReference>